<evidence type="ECO:0000256" key="12">
    <source>
        <dbReference type="ARBA" id="ARBA00023136"/>
    </source>
</evidence>
<evidence type="ECO:0000256" key="7">
    <source>
        <dbReference type="ARBA" id="ARBA00022824"/>
    </source>
</evidence>
<keyword evidence="6" id="KW-0479">Metal-binding</keyword>
<keyword evidence="7" id="KW-0256">Endoplasmic reticulum</keyword>
<dbReference type="PANTHER" id="PTHR24291:SF189">
    <property type="entry name" value="CYTOCHROME P450 4C3-RELATED"/>
    <property type="match status" value="1"/>
</dbReference>
<evidence type="ECO:0000256" key="1">
    <source>
        <dbReference type="ARBA" id="ARBA00001971"/>
    </source>
</evidence>
<dbReference type="GO" id="GO:0005506">
    <property type="term" value="F:iron ion binding"/>
    <property type="evidence" value="ECO:0007669"/>
    <property type="project" value="InterPro"/>
</dbReference>
<accession>A0AAT9UU68</accession>
<evidence type="ECO:0000256" key="9">
    <source>
        <dbReference type="ARBA" id="ARBA00023002"/>
    </source>
</evidence>
<protein>
    <submittedName>
        <fullName evidence="13">Cytochrome P450 3638C1</fullName>
    </submittedName>
</protein>
<evidence type="ECO:0000313" key="13">
    <source>
        <dbReference type="EMBL" id="WIM41674.1"/>
    </source>
</evidence>
<dbReference type="PANTHER" id="PTHR24291">
    <property type="entry name" value="CYTOCHROME P450 FAMILY 4"/>
    <property type="match status" value="1"/>
</dbReference>
<dbReference type="GO" id="GO:0004497">
    <property type="term" value="F:monooxygenase activity"/>
    <property type="evidence" value="ECO:0007669"/>
    <property type="project" value="UniProtKB-KW"/>
</dbReference>
<keyword evidence="5" id="KW-0349">Heme</keyword>
<dbReference type="GO" id="GO:0016705">
    <property type="term" value="F:oxidoreductase activity, acting on paired donors, with incorporation or reduction of molecular oxygen"/>
    <property type="evidence" value="ECO:0007669"/>
    <property type="project" value="InterPro"/>
</dbReference>
<proteinExistence type="evidence at transcript level"/>
<comment type="similarity">
    <text evidence="4">Belongs to the cytochrome P450 family.</text>
</comment>
<organism evidence="13">
    <name type="scientific">Maconellicoccus hirsutus</name>
    <name type="common">Pink hibiscus mealybug</name>
    <dbReference type="NCBI Taxonomy" id="177089"/>
    <lineage>
        <taxon>Eukaryota</taxon>
        <taxon>Metazoa</taxon>
        <taxon>Ecdysozoa</taxon>
        <taxon>Arthropoda</taxon>
        <taxon>Hexapoda</taxon>
        <taxon>Insecta</taxon>
        <taxon>Pterygota</taxon>
        <taxon>Neoptera</taxon>
        <taxon>Paraneoptera</taxon>
        <taxon>Hemiptera</taxon>
        <taxon>Sternorrhyncha</taxon>
        <taxon>Coccoidea</taxon>
        <taxon>Pseudococcidae</taxon>
        <taxon>Maconellicoccus</taxon>
    </lineage>
</organism>
<sequence length="530" mass="62155">MTIASVNERFLRVMKMPINCNILYRIISKMKFELCYAILLFYILTIKWRMQKKTSMLRSFNRAPSPSIIESVCLLRGNMKDCAAKQLKLLKEYKPPFVIWLFRTPMIVIGDKHDVQTVLKTTQESNTRRFFGGILNNNASISQNEIYHKVCQTIVSAFTPAMMQRYFPLLNQYSERLASKLEPHCDTAEAFNIGNYISSVTLDIITQNMTGYKLSSLENKNTKFFDAFFKLLKMETMRCTFPSPFPPVMFNTYLYLSGNLDKYEEIHRLSRKIVQNRLRELSKRGRDHHYENAYETVEGPETLLDLLLQLKDDKHFTEKHIRVEVLNMIMMGYKSTFLTISSVLLMLAANLDAQEKVYEEIRTILGDDERKVQMEDIKDLVYMEQCINETLRKFPIIPTATRRHNKDIELNDKKIIPAGCQILVNFHSIHHDKRIFPNSDEWDPKHFAPNNISRIQRQIYPYGADPRSEISAEYAMISVKIQLIHLLRRYRLSTSMKKRNIHFVLDLGLRNSSGYWLKLSSRSKNNPKHL</sequence>
<evidence type="ECO:0000256" key="2">
    <source>
        <dbReference type="ARBA" id="ARBA00004174"/>
    </source>
</evidence>
<evidence type="ECO:0000256" key="3">
    <source>
        <dbReference type="ARBA" id="ARBA00004406"/>
    </source>
</evidence>
<dbReference type="AlphaFoldDB" id="A0AAT9UU68"/>
<dbReference type="GO" id="GO:0020037">
    <property type="term" value="F:heme binding"/>
    <property type="evidence" value="ECO:0007669"/>
    <property type="project" value="InterPro"/>
</dbReference>
<dbReference type="EMBL" id="OR117234">
    <property type="protein sequence ID" value="WIM41674.1"/>
    <property type="molecule type" value="mRNA"/>
</dbReference>
<reference evidence="13" key="1">
    <citation type="submission" date="2023-06" db="EMBL/GenBank/DDBJ databases">
        <title>Identification of Cytochrome P450s in Maconellicoccus hirsutus.</title>
        <authorList>
            <person name="Selvamani S.B."/>
            <person name="Negi N."/>
            <person name="Nagarjuna Reddy K.V."/>
            <person name="Ramasamy G.G."/>
        </authorList>
    </citation>
    <scope>NUCLEOTIDE SEQUENCE</scope>
</reference>
<keyword evidence="11" id="KW-0503">Monooxygenase</keyword>
<name>A0AAT9UU68_MACHI</name>
<keyword evidence="12" id="KW-0472">Membrane</keyword>
<dbReference type="Pfam" id="PF00067">
    <property type="entry name" value="p450"/>
    <property type="match status" value="1"/>
</dbReference>
<evidence type="ECO:0000256" key="8">
    <source>
        <dbReference type="ARBA" id="ARBA00022848"/>
    </source>
</evidence>
<keyword evidence="9" id="KW-0560">Oxidoreductase</keyword>
<comment type="cofactor">
    <cofactor evidence="1">
        <name>heme</name>
        <dbReference type="ChEBI" id="CHEBI:30413"/>
    </cofactor>
</comment>
<dbReference type="PRINTS" id="PR00463">
    <property type="entry name" value="EP450I"/>
</dbReference>
<dbReference type="InterPro" id="IPR050196">
    <property type="entry name" value="Cytochrome_P450_Monoox"/>
</dbReference>
<keyword evidence="10" id="KW-0408">Iron</keyword>
<evidence type="ECO:0000256" key="6">
    <source>
        <dbReference type="ARBA" id="ARBA00022723"/>
    </source>
</evidence>
<dbReference type="Gene3D" id="1.10.630.10">
    <property type="entry name" value="Cytochrome P450"/>
    <property type="match status" value="1"/>
</dbReference>
<dbReference type="SUPFAM" id="SSF48264">
    <property type="entry name" value="Cytochrome P450"/>
    <property type="match status" value="1"/>
</dbReference>
<dbReference type="GO" id="GO:0005789">
    <property type="term" value="C:endoplasmic reticulum membrane"/>
    <property type="evidence" value="ECO:0007669"/>
    <property type="project" value="UniProtKB-SubCell"/>
</dbReference>
<dbReference type="InterPro" id="IPR001128">
    <property type="entry name" value="Cyt_P450"/>
</dbReference>
<comment type="subcellular location">
    <subcellularLocation>
        <location evidence="3">Endoplasmic reticulum membrane</location>
        <topology evidence="3">Peripheral membrane protein</topology>
    </subcellularLocation>
    <subcellularLocation>
        <location evidence="2">Microsome membrane</location>
        <topology evidence="2">Peripheral membrane protein</topology>
    </subcellularLocation>
</comment>
<evidence type="ECO:0000256" key="5">
    <source>
        <dbReference type="ARBA" id="ARBA00022617"/>
    </source>
</evidence>
<evidence type="ECO:0000256" key="4">
    <source>
        <dbReference type="ARBA" id="ARBA00010617"/>
    </source>
</evidence>
<dbReference type="InterPro" id="IPR036396">
    <property type="entry name" value="Cyt_P450_sf"/>
</dbReference>
<evidence type="ECO:0000256" key="10">
    <source>
        <dbReference type="ARBA" id="ARBA00023004"/>
    </source>
</evidence>
<dbReference type="InterPro" id="IPR002401">
    <property type="entry name" value="Cyt_P450_E_grp-I"/>
</dbReference>
<evidence type="ECO:0000256" key="11">
    <source>
        <dbReference type="ARBA" id="ARBA00023033"/>
    </source>
</evidence>
<keyword evidence="8" id="KW-0492">Microsome</keyword>